<dbReference type="Proteomes" id="UP000475862">
    <property type="component" value="Unassembled WGS sequence"/>
</dbReference>
<accession>A0A6G0T0Q7</accession>
<dbReference type="EMBL" id="VYZN01000079">
    <property type="protein sequence ID" value="KAE9523487.1"/>
    <property type="molecule type" value="Genomic_DNA"/>
</dbReference>
<evidence type="ECO:0000313" key="1">
    <source>
        <dbReference type="EMBL" id="KAE9523487.1"/>
    </source>
</evidence>
<keyword evidence="2" id="KW-1185">Reference proteome</keyword>
<proteinExistence type="predicted"/>
<evidence type="ECO:0000313" key="2">
    <source>
        <dbReference type="Proteomes" id="UP000475862"/>
    </source>
</evidence>
<reference evidence="1 2" key="1">
    <citation type="submission" date="2019-08" db="EMBL/GenBank/DDBJ databases">
        <title>The genome of the soybean aphid Biotype 1, its phylome, world population structure and adaptation to the North American continent.</title>
        <authorList>
            <person name="Giordano R."/>
            <person name="Donthu R.K."/>
            <person name="Hernandez A.G."/>
            <person name="Wright C.L."/>
            <person name="Zimin A.V."/>
        </authorList>
    </citation>
    <scope>NUCLEOTIDE SEQUENCE [LARGE SCALE GENOMIC DNA]</scope>
    <source>
        <tissue evidence="1">Whole aphids</tissue>
    </source>
</reference>
<gene>
    <name evidence="1" type="ORF">AGLY_016039</name>
</gene>
<sequence>MVGEKGRGGFQWQRVKSKHFPTVFKQIEKNKKKSDETTGIFTQNQFSTKSIFFYGCDSKISHTTTGIFNFSNLKNSALSFPYNFLHIAILVIEKTRYIIIGKIICKLEFKIFTRLRFETFYVVVGWNKVGISAYVILSLNDTPHPYLERFVRRQSSPLSANEFLALDLAVTWYSLISYTSFAFPSFNCISFLRNKYMPYICGTLTISIQSIPSLKRKLNLVGTLGGQKLKIFNIF</sequence>
<protein>
    <submittedName>
        <fullName evidence="1">Uncharacterized protein</fullName>
    </submittedName>
</protein>
<name>A0A6G0T0Q7_APHGL</name>
<comment type="caution">
    <text evidence="1">The sequence shown here is derived from an EMBL/GenBank/DDBJ whole genome shotgun (WGS) entry which is preliminary data.</text>
</comment>
<dbReference type="AlphaFoldDB" id="A0A6G0T0Q7"/>
<organism evidence="1 2">
    <name type="scientific">Aphis glycines</name>
    <name type="common">Soybean aphid</name>
    <dbReference type="NCBI Taxonomy" id="307491"/>
    <lineage>
        <taxon>Eukaryota</taxon>
        <taxon>Metazoa</taxon>
        <taxon>Ecdysozoa</taxon>
        <taxon>Arthropoda</taxon>
        <taxon>Hexapoda</taxon>
        <taxon>Insecta</taxon>
        <taxon>Pterygota</taxon>
        <taxon>Neoptera</taxon>
        <taxon>Paraneoptera</taxon>
        <taxon>Hemiptera</taxon>
        <taxon>Sternorrhyncha</taxon>
        <taxon>Aphidomorpha</taxon>
        <taxon>Aphidoidea</taxon>
        <taxon>Aphididae</taxon>
        <taxon>Aphidini</taxon>
        <taxon>Aphis</taxon>
        <taxon>Aphis</taxon>
    </lineage>
</organism>